<dbReference type="AlphaFoldDB" id="T1IDB9"/>
<feature type="region of interest" description="Disordered" evidence="2">
    <location>
        <begin position="232"/>
        <end position="254"/>
    </location>
</feature>
<dbReference type="OMA" id="RNTEKWA"/>
<sequence length="254" mass="28897">MSQKQIESYLVQNSSSNSTPSRVRIPLKRSRSSPESLPSQSKKLITEEKSGEMSSSGNDELLISIGKIIDTKLAVLPTKDDFNLLREEMKSLKIENESLKVQIKSLKENERQLNKRLEMLENNSRKNNLIIKGLLFSDQDNLLDIVDDFFSNVMKIEDKVEIVEVRPLGNKNMKKSNLKSFIKVDKLIINDVICSWDDTMGLSYEEEFGAAKLKEIVGHDFSEFIHGLLQEPPRRRANLPTSPGRQQSSSRSNT</sequence>
<dbReference type="eggNOG" id="ENOG502T2AT">
    <property type="taxonomic scope" value="Eukaryota"/>
</dbReference>
<protein>
    <submittedName>
        <fullName evidence="3">Uncharacterized protein</fullName>
    </submittedName>
</protein>
<reference evidence="3" key="1">
    <citation type="submission" date="2015-05" db="UniProtKB">
        <authorList>
            <consortium name="EnsemblMetazoa"/>
        </authorList>
    </citation>
    <scope>IDENTIFICATION</scope>
</reference>
<dbReference type="Proteomes" id="UP000015103">
    <property type="component" value="Unassembled WGS sequence"/>
</dbReference>
<name>T1IDB9_RHOPR</name>
<dbReference type="InParanoid" id="T1IDB9"/>
<evidence type="ECO:0000313" key="4">
    <source>
        <dbReference type="Proteomes" id="UP000015103"/>
    </source>
</evidence>
<keyword evidence="4" id="KW-1185">Reference proteome</keyword>
<evidence type="ECO:0000256" key="1">
    <source>
        <dbReference type="SAM" id="Coils"/>
    </source>
</evidence>
<evidence type="ECO:0000256" key="2">
    <source>
        <dbReference type="SAM" id="MobiDB-lite"/>
    </source>
</evidence>
<evidence type="ECO:0000313" key="3">
    <source>
        <dbReference type="EnsemblMetazoa" id="RPRC014289-PA"/>
    </source>
</evidence>
<proteinExistence type="predicted"/>
<feature type="coiled-coil region" evidence="1">
    <location>
        <begin position="82"/>
        <end position="123"/>
    </location>
</feature>
<dbReference type="VEuPathDB" id="VectorBase:RPRC014289"/>
<accession>T1IDB9</accession>
<organism evidence="3 4">
    <name type="scientific">Rhodnius prolixus</name>
    <name type="common">Triatomid bug</name>
    <dbReference type="NCBI Taxonomy" id="13249"/>
    <lineage>
        <taxon>Eukaryota</taxon>
        <taxon>Metazoa</taxon>
        <taxon>Ecdysozoa</taxon>
        <taxon>Arthropoda</taxon>
        <taxon>Hexapoda</taxon>
        <taxon>Insecta</taxon>
        <taxon>Pterygota</taxon>
        <taxon>Neoptera</taxon>
        <taxon>Paraneoptera</taxon>
        <taxon>Hemiptera</taxon>
        <taxon>Heteroptera</taxon>
        <taxon>Panheteroptera</taxon>
        <taxon>Cimicomorpha</taxon>
        <taxon>Reduviidae</taxon>
        <taxon>Triatominae</taxon>
        <taxon>Rhodnius</taxon>
    </lineage>
</organism>
<keyword evidence="1" id="KW-0175">Coiled coil</keyword>
<feature type="compositionally biased region" description="Low complexity" evidence="2">
    <location>
        <begin position="33"/>
        <end position="43"/>
    </location>
</feature>
<dbReference type="EnsemblMetazoa" id="RPRC014289-RA">
    <property type="protein sequence ID" value="RPRC014289-PA"/>
    <property type="gene ID" value="RPRC014289"/>
</dbReference>
<feature type="compositionally biased region" description="Polar residues" evidence="2">
    <location>
        <begin position="1"/>
        <end position="21"/>
    </location>
</feature>
<dbReference type="HOGENOM" id="CLU_1095457_0_0_1"/>
<feature type="region of interest" description="Disordered" evidence="2">
    <location>
        <begin position="1"/>
        <end position="57"/>
    </location>
</feature>
<feature type="compositionally biased region" description="Polar residues" evidence="2">
    <location>
        <begin position="239"/>
        <end position="254"/>
    </location>
</feature>
<dbReference type="EMBL" id="ACPB03006084">
    <property type="status" value="NOT_ANNOTATED_CDS"/>
    <property type="molecule type" value="Genomic_DNA"/>
</dbReference>